<evidence type="ECO:0008006" key="3">
    <source>
        <dbReference type="Google" id="ProtNLM"/>
    </source>
</evidence>
<evidence type="ECO:0000313" key="2">
    <source>
        <dbReference type="Proteomes" id="UP000198599"/>
    </source>
</evidence>
<sequence>MFKQPPLSGFEALFASRAAHLSADDIRQFPDLSPDMLTRHAKWFGLSGEHLVDSILLRFGIYTSQLPEMLPADRIVYHPDGDLRLQIKTCCRSRNGYFHFSLTKGYHRSPTGVKSYAPDDFDIVALVALSENVVKFTADRHQSHRIALSEIDSLRTDPCSSLERAVKDLSLSAASVSIPAPTPAPVIDDGRGL</sequence>
<gene>
    <name evidence="1" type="ORF">SAMN04487859_1383</name>
</gene>
<reference evidence="2" key="1">
    <citation type="submission" date="2016-10" db="EMBL/GenBank/DDBJ databases">
        <authorList>
            <person name="Varghese N."/>
            <person name="Submissions S."/>
        </authorList>
    </citation>
    <scope>NUCLEOTIDE SEQUENCE [LARGE SCALE GENOMIC DNA]</scope>
    <source>
        <strain evidence="2">DSM 28463</strain>
    </source>
</reference>
<dbReference type="STRING" id="1005928.SAMN04487859_1383"/>
<proteinExistence type="predicted"/>
<dbReference type="AlphaFoldDB" id="A0A1I5GRT5"/>
<dbReference type="Proteomes" id="UP000198599">
    <property type="component" value="Unassembled WGS sequence"/>
</dbReference>
<dbReference type="InterPro" id="IPR011856">
    <property type="entry name" value="tRNA_endonuc-like_dom_sf"/>
</dbReference>
<keyword evidence="2" id="KW-1185">Reference proteome</keyword>
<evidence type="ECO:0000313" key="1">
    <source>
        <dbReference type="EMBL" id="SFO38702.1"/>
    </source>
</evidence>
<dbReference type="Gene3D" id="3.40.1350.10">
    <property type="match status" value="1"/>
</dbReference>
<accession>A0A1I5GRT5</accession>
<dbReference type="RefSeq" id="WP_143076414.1">
    <property type="nucleotide sequence ID" value="NZ_FOVP01000038.1"/>
</dbReference>
<dbReference type="GO" id="GO:0003676">
    <property type="term" value="F:nucleic acid binding"/>
    <property type="evidence" value="ECO:0007669"/>
    <property type="project" value="InterPro"/>
</dbReference>
<dbReference type="OrthoDB" id="7740340at2"/>
<organism evidence="1 2">
    <name type="scientific">Roseovarius lutimaris</name>
    <dbReference type="NCBI Taxonomy" id="1005928"/>
    <lineage>
        <taxon>Bacteria</taxon>
        <taxon>Pseudomonadati</taxon>
        <taxon>Pseudomonadota</taxon>
        <taxon>Alphaproteobacteria</taxon>
        <taxon>Rhodobacterales</taxon>
        <taxon>Roseobacteraceae</taxon>
        <taxon>Roseovarius</taxon>
    </lineage>
</organism>
<dbReference type="EMBL" id="FOVP01000038">
    <property type="protein sequence ID" value="SFO38702.1"/>
    <property type="molecule type" value="Genomic_DNA"/>
</dbReference>
<protein>
    <recommendedName>
        <fullName evidence="3">PD(D/E)XK endonuclease domain-containing protein</fullName>
    </recommendedName>
</protein>
<name>A0A1I5GRT5_9RHOB</name>